<dbReference type="Proteomes" id="UP001490365">
    <property type="component" value="Unassembled WGS sequence"/>
</dbReference>
<evidence type="ECO:0000313" key="3">
    <source>
        <dbReference type="Proteomes" id="UP001490365"/>
    </source>
</evidence>
<dbReference type="RefSeq" id="WP_351962565.1">
    <property type="nucleotide sequence ID" value="NZ_JBEOZM010000049.1"/>
</dbReference>
<evidence type="ECO:0000256" key="1">
    <source>
        <dbReference type="SAM" id="MobiDB-lite"/>
    </source>
</evidence>
<name>A0ABV1TW95_9ACTN</name>
<keyword evidence="3" id="KW-1185">Reference proteome</keyword>
<feature type="region of interest" description="Disordered" evidence="1">
    <location>
        <begin position="1"/>
        <end position="54"/>
    </location>
</feature>
<accession>A0ABV1TW95</accession>
<comment type="caution">
    <text evidence="2">The sequence shown here is derived from an EMBL/GenBank/DDBJ whole genome shotgun (WGS) entry which is preliminary data.</text>
</comment>
<reference evidence="2 3" key="1">
    <citation type="submission" date="2024-06" db="EMBL/GenBank/DDBJ databases">
        <title>The Natural Products Discovery Center: Release of the First 8490 Sequenced Strains for Exploring Actinobacteria Biosynthetic Diversity.</title>
        <authorList>
            <person name="Kalkreuter E."/>
            <person name="Kautsar S.A."/>
            <person name="Yang D."/>
            <person name="Bader C.D."/>
            <person name="Teijaro C.N."/>
            <person name="Fluegel L."/>
            <person name="Davis C.M."/>
            <person name="Simpson J.R."/>
            <person name="Lauterbach L."/>
            <person name="Steele A.D."/>
            <person name="Gui C."/>
            <person name="Meng S."/>
            <person name="Li G."/>
            <person name="Viehrig K."/>
            <person name="Ye F."/>
            <person name="Su P."/>
            <person name="Kiefer A.F."/>
            <person name="Nichols A."/>
            <person name="Cepeda A.J."/>
            <person name="Yan W."/>
            <person name="Fan B."/>
            <person name="Jiang Y."/>
            <person name="Adhikari A."/>
            <person name="Zheng C.-J."/>
            <person name="Schuster L."/>
            <person name="Cowan T.M."/>
            <person name="Smanski M.J."/>
            <person name="Chevrette M.G."/>
            <person name="De Carvalho L.P.S."/>
            <person name="Shen B."/>
        </authorList>
    </citation>
    <scope>NUCLEOTIDE SEQUENCE [LARGE SCALE GENOMIC DNA]</scope>
    <source>
        <strain evidence="2 3">NPDC001694</strain>
    </source>
</reference>
<proteinExistence type="predicted"/>
<feature type="compositionally biased region" description="Low complexity" evidence="1">
    <location>
        <begin position="19"/>
        <end position="31"/>
    </location>
</feature>
<protein>
    <submittedName>
        <fullName evidence="2">Uncharacterized protein</fullName>
    </submittedName>
</protein>
<organism evidence="2 3">
    <name type="scientific">Streptomyces sp. 900105755</name>
    <dbReference type="NCBI Taxonomy" id="3154389"/>
    <lineage>
        <taxon>Bacteria</taxon>
        <taxon>Bacillati</taxon>
        <taxon>Actinomycetota</taxon>
        <taxon>Actinomycetes</taxon>
        <taxon>Kitasatosporales</taxon>
        <taxon>Streptomycetaceae</taxon>
        <taxon>Streptomyces</taxon>
    </lineage>
</organism>
<sequence>MLQQLEPTRTPDSRAVSQAMASPWPAAAAVAPPRPQHDEILPSFEPAQDTLRSR</sequence>
<dbReference type="EMBL" id="JBEOZM010000049">
    <property type="protein sequence ID" value="MER6274325.1"/>
    <property type="molecule type" value="Genomic_DNA"/>
</dbReference>
<gene>
    <name evidence="2" type="ORF">ABT211_44900</name>
</gene>
<evidence type="ECO:0000313" key="2">
    <source>
        <dbReference type="EMBL" id="MER6274325.1"/>
    </source>
</evidence>